<gene>
    <name evidence="1" type="ORF">PROQFM164_S06g000229</name>
</gene>
<evidence type="ECO:0000313" key="2">
    <source>
        <dbReference type="Proteomes" id="UP000030686"/>
    </source>
</evidence>
<proteinExistence type="predicted"/>
<accession>W6QKF4</accession>
<dbReference type="EMBL" id="HG792020">
    <property type="protein sequence ID" value="CDM37268.1"/>
    <property type="molecule type" value="Genomic_DNA"/>
</dbReference>
<keyword evidence="2" id="KW-1185">Reference proteome</keyword>
<evidence type="ECO:0000313" key="1">
    <source>
        <dbReference type="EMBL" id="CDM37268.1"/>
    </source>
</evidence>
<dbReference type="Proteomes" id="UP000030686">
    <property type="component" value="Unassembled WGS sequence"/>
</dbReference>
<sequence>MHVKPSNMSLQIVAANSTRGSQQASIKKCVLQRLLSSWWLTETEKPTNTSSIPGNLLYDYSPVYIVDQQIRQCLSMDIRPYASARATASCGLFILVLTIRTYSHFHAKGHPIIDGKIYCASGLFRQIEDKTKVAADERASSRLPPSSHHLHTAMESLDLWHRDTFIHHGSAMFIASGFVTRVYCLNKLSCAPQRGFFEASADYDELEYDVAWLVTALQKVVIVRFVYMIQLLNSDQPIPLPESYLWLSMQPFKYLQVA</sequence>
<name>W6QKF4_PENRF</name>
<organism evidence="1 2">
    <name type="scientific">Penicillium roqueforti (strain FM164)</name>
    <dbReference type="NCBI Taxonomy" id="1365484"/>
    <lineage>
        <taxon>Eukaryota</taxon>
        <taxon>Fungi</taxon>
        <taxon>Dikarya</taxon>
        <taxon>Ascomycota</taxon>
        <taxon>Pezizomycotina</taxon>
        <taxon>Eurotiomycetes</taxon>
        <taxon>Eurotiomycetidae</taxon>
        <taxon>Eurotiales</taxon>
        <taxon>Aspergillaceae</taxon>
        <taxon>Penicillium</taxon>
    </lineage>
</organism>
<protein>
    <submittedName>
        <fullName evidence="1">Uncharacterized protein</fullName>
    </submittedName>
</protein>
<dbReference type="AlphaFoldDB" id="W6QKF4"/>
<reference evidence="1" key="1">
    <citation type="journal article" date="2014" name="Nat. Commun.">
        <title>Multiple recent horizontal transfers of a large genomic region in cheese making fungi.</title>
        <authorList>
            <person name="Cheeseman K."/>
            <person name="Ropars J."/>
            <person name="Renault P."/>
            <person name="Dupont J."/>
            <person name="Gouzy J."/>
            <person name="Branca A."/>
            <person name="Abraham A.L."/>
            <person name="Ceppi M."/>
            <person name="Conseiller E."/>
            <person name="Debuchy R."/>
            <person name="Malagnac F."/>
            <person name="Goarin A."/>
            <person name="Silar P."/>
            <person name="Lacoste S."/>
            <person name="Sallet E."/>
            <person name="Bensimon A."/>
            <person name="Giraud T."/>
            <person name="Brygoo Y."/>
        </authorList>
    </citation>
    <scope>NUCLEOTIDE SEQUENCE [LARGE SCALE GENOMIC DNA]</scope>
    <source>
        <strain evidence="1">FM164</strain>
    </source>
</reference>
<dbReference type="OrthoDB" id="4347333at2759"/>